<dbReference type="InterPro" id="IPR058353">
    <property type="entry name" value="DUF8040"/>
</dbReference>
<evidence type="ECO:0000313" key="4">
    <source>
        <dbReference type="Proteomes" id="UP000516437"/>
    </source>
</evidence>
<proteinExistence type="predicted"/>
<name>A0A6A1WEP1_9ROSI</name>
<dbReference type="EMBL" id="RXIC02000020">
    <property type="protein sequence ID" value="KAB1223714.1"/>
    <property type="molecule type" value="Genomic_DNA"/>
</dbReference>
<keyword evidence="1" id="KW-0812">Transmembrane</keyword>
<feature type="transmembrane region" description="Helical" evidence="1">
    <location>
        <begin position="215"/>
        <end position="233"/>
    </location>
</feature>
<dbReference type="Pfam" id="PF26138">
    <property type="entry name" value="DUF8040"/>
    <property type="match status" value="1"/>
</dbReference>
<reference evidence="3 4" key="1">
    <citation type="journal article" date="2019" name="Plant Biotechnol. J.">
        <title>The red bayberry genome and genetic basis of sex determination.</title>
        <authorList>
            <person name="Jia H.M."/>
            <person name="Jia H.J."/>
            <person name="Cai Q.L."/>
            <person name="Wang Y."/>
            <person name="Zhao H.B."/>
            <person name="Yang W.F."/>
            <person name="Wang G.Y."/>
            <person name="Li Y.H."/>
            <person name="Zhan D.L."/>
            <person name="Shen Y.T."/>
            <person name="Niu Q.F."/>
            <person name="Chang L."/>
            <person name="Qiu J."/>
            <person name="Zhao L."/>
            <person name="Xie H.B."/>
            <person name="Fu W.Y."/>
            <person name="Jin J."/>
            <person name="Li X.W."/>
            <person name="Jiao Y."/>
            <person name="Zhou C.C."/>
            <person name="Tu T."/>
            <person name="Chai C.Y."/>
            <person name="Gao J.L."/>
            <person name="Fan L.J."/>
            <person name="van de Weg E."/>
            <person name="Wang J.Y."/>
            <person name="Gao Z.S."/>
        </authorList>
    </citation>
    <scope>NUCLEOTIDE SEQUENCE [LARGE SCALE GENOMIC DNA]</scope>
    <source>
        <tissue evidence="3">Leaves</tissue>
    </source>
</reference>
<dbReference type="Proteomes" id="UP000516437">
    <property type="component" value="Chromosome 2"/>
</dbReference>
<dbReference type="OrthoDB" id="1681765at2759"/>
<gene>
    <name evidence="3" type="ORF">CJ030_MR2G004720</name>
</gene>
<evidence type="ECO:0000259" key="2">
    <source>
        <dbReference type="Pfam" id="PF26138"/>
    </source>
</evidence>
<keyword evidence="1" id="KW-1133">Transmembrane helix</keyword>
<protein>
    <recommendedName>
        <fullName evidence="2">DUF8040 domain-containing protein</fullName>
    </recommendedName>
</protein>
<accession>A0A6A1WEP1</accession>
<dbReference type="AlphaFoldDB" id="A0A6A1WEP1"/>
<evidence type="ECO:0000313" key="3">
    <source>
        <dbReference type="EMBL" id="KAB1223714.1"/>
    </source>
</evidence>
<organism evidence="3 4">
    <name type="scientific">Morella rubra</name>
    <name type="common">Chinese bayberry</name>
    <dbReference type="NCBI Taxonomy" id="262757"/>
    <lineage>
        <taxon>Eukaryota</taxon>
        <taxon>Viridiplantae</taxon>
        <taxon>Streptophyta</taxon>
        <taxon>Embryophyta</taxon>
        <taxon>Tracheophyta</taxon>
        <taxon>Spermatophyta</taxon>
        <taxon>Magnoliopsida</taxon>
        <taxon>eudicotyledons</taxon>
        <taxon>Gunneridae</taxon>
        <taxon>Pentapetalae</taxon>
        <taxon>rosids</taxon>
        <taxon>fabids</taxon>
        <taxon>Fagales</taxon>
        <taxon>Myricaceae</taxon>
        <taxon>Morella</taxon>
    </lineage>
</organism>
<feature type="domain" description="DUF8040" evidence="2">
    <location>
        <begin position="58"/>
        <end position="153"/>
    </location>
</feature>
<keyword evidence="4" id="KW-1185">Reference proteome</keyword>
<keyword evidence="1" id="KW-0472">Membrane</keyword>
<evidence type="ECO:0000256" key="1">
    <source>
        <dbReference type="SAM" id="Phobius"/>
    </source>
</evidence>
<sequence>MPRDDSFQLVNRSLLDDPLHPMSIEEDAWFDETMMVIMFMMDEENERARIVKIPQRVSMLRGYMYMNEMLYGPHPGSCYEVFRLERPTFIRLCNTLHDEGHFKESRKLTVEFLGIFCYIFGHREGMRMAANRFQHSTETISCHFKWMMRALCRLGRTLIAPKEPVEVHPYDHLGAFIWADEYEHKLGIGAPAPAVDHQQMRRGHAVQQRRAESNIIIIALMCIILILLGMLMAK</sequence>
<comment type="caution">
    <text evidence="3">The sequence shown here is derived from an EMBL/GenBank/DDBJ whole genome shotgun (WGS) entry which is preliminary data.</text>
</comment>